<protein>
    <recommendedName>
        <fullName evidence="5">HTH merR-type domain-containing protein</fullName>
    </recommendedName>
</protein>
<dbReference type="PANTHER" id="PTHR30204:SF69">
    <property type="entry name" value="MERR-FAMILY TRANSCRIPTIONAL REGULATOR"/>
    <property type="match status" value="1"/>
</dbReference>
<keyword evidence="7" id="KW-1185">Reference proteome</keyword>
<name>A0A140DX07_9FIRM</name>
<reference evidence="6 7" key="1">
    <citation type="journal article" date="2016" name="Gut Pathog.">
        <title>Whole genome sequencing of "Faecalibaculum rodentium" ALO17, isolated from C57BL/6J laboratory mouse feces.</title>
        <authorList>
            <person name="Lim S."/>
            <person name="Chang D.H."/>
            <person name="Ahn S."/>
            <person name="Kim B.C."/>
        </authorList>
    </citation>
    <scope>NUCLEOTIDE SEQUENCE [LARGE SCALE GENOMIC DNA]</scope>
    <source>
        <strain evidence="6 7">Alo17</strain>
    </source>
</reference>
<dbReference type="RefSeq" id="WP_067558533.1">
    <property type="nucleotide sequence ID" value="NZ_CAMTMS010000019.1"/>
</dbReference>
<evidence type="ECO:0000313" key="7">
    <source>
        <dbReference type="Proteomes" id="UP000069771"/>
    </source>
</evidence>
<keyword evidence="4" id="KW-0804">Transcription</keyword>
<evidence type="ECO:0000256" key="2">
    <source>
        <dbReference type="ARBA" id="ARBA00023015"/>
    </source>
</evidence>
<dbReference type="Gene3D" id="1.10.1660.10">
    <property type="match status" value="1"/>
</dbReference>
<dbReference type="InterPro" id="IPR029063">
    <property type="entry name" value="SAM-dependent_MTases_sf"/>
</dbReference>
<dbReference type="InterPro" id="IPR047057">
    <property type="entry name" value="MerR_fam"/>
</dbReference>
<dbReference type="KEGG" id="fro:AALO17_20500"/>
<proteinExistence type="predicted"/>
<accession>A0A140DX07</accession>
<dbReference type="STRING" id="1702221.AALO17_20500"/>
<evidence type="ECO:0000256" key="3">
    <source>
        <dbReference type="ARBA" id="ARBA00023125"/>
    </source>
</evidence>
<evidence type="ECO:0000313" key="6">
    <source>
        <dbReference type="EMBL" id="AMK55184.1"/>
    </source>
</evidence>
<evidence type="ECO:0000256" key="1">
    <source>
        <dbReference type="ARBA" id="ARBA00022491"/>
    </source>
</evidence>
<dbReference type="SUPFAM" id="SSF46955">
    <property type="entry name" value="Putative DNA-binding domain"/>
    <property type="match status" value="1"/>
</dbReference>
<dbReference type="Gene3D" id="3.40.50.150">
    <property type="entry name" value="Vaccinia Virus protein VP39"/>
    <property type="match status" value="1"/>
</dbReference>
<dbReference type="GO" id="GO:0003700">
    <property type="term" value="F:DNA-binding transcription factor activity"/>
    <property type="evidence" value="ECO:0007669"/>
    <property type="project" value="InterPro"/>
</dbReference>
<dbReference type="GO" id="GO:0008757">
    <property type="term" value="F:S-adenosylmethionine-dependent methyltransferase activity"/>
    <property type="evidence" value="ECO:0007669"/>
    <property type="project" value="InterPro"/>
</dbReference>
<dbReference type="PANTHER" id="PTHR30204">
    <property type="entry name" value="REDOX-CYCLING DRUG-SENSING TRANSCRIPTIONAL ACTIVATOR SOXR"/>
    <property type="match status" value="1"/>
</dbReference>
<evidence type="ECO:0000259" key="5">
    <source>
        <dbReference type="PROSITE" id="PS50937"/>
    </source>
</evidence>
<dbReference type="Pfam" id="PF08241">
    <property type="entry name" value="Methyltransf_11"/>
    <property type="match status" value="1"/>
</dbReference>
<dbReference type="Proteomes" id="UP000069771">
    <property type="component" value="Chromosome"/>
</dbReference>
<dbReference type="CDD" id="cd02440">
    <property type="entry name" value="AdoMet_MTases"/>
    <property type="match status" value="1"/>
</dbReference>
<dbReference type="AlphaFoldDB" id="A0A140DX07"/>
<feature type="domain" description="HTH merR-type" evidence="5">
    <location>
        <begin position="1"/>
        <end position="69"/>
    </location>
</feature>
<dbReference type="PATRIC" id="fig|1702221.3.peg.1994"/>
<keyword evidence="3" id="KW-0238">DNA-binding</keyword>
<dbReference type="GeneID" id="78478648"/>
<dbReference type="EMBL" id="CP011391">
    <property type="protein sequence ID" value="AMK55184.1"/>
    <property type="molecule type" value="Genomic_DNA"/>
</dbReference>
<sequence length="383" mass="44404">MNIKEFSRFTGVTEKTLRYFEKTGLLNPNRNQNNGYREYSEVDLYSMQQILLLRKLGFALNEIQKILSSSDDLPKSLLQQHELTQKQIMNLRVLDDVLIRMIKQARYGNFSWDDASVFFKLIHKETSIAENYRESKDLSIRISLHRQFSSEKTPWFPWVASHIQLLTGMKVLEIGCGNGELWSSFSYDSISECDVFLTDQSEGMIKAVRTRFGHQVNTIVCSCEALPFKNDYFDIVIANHVLFYLEDIDQGLSEIYRVLKPKGTVFCSTYGKNHLAEITQLCKDYNPKISLSTECLQDKFGKENGSEILRKYFKGLNRFDFFGSLQISERQPLIDYILSCHGNQTEMLVNNLEEFSSYIDKQLQQNGKIEVQKDACLFVGYKT</sequence>
<organism evidence="6 7">
    <name type="scientific">Faecalibaculum rodentium</name>
    <dbReference type="NCBI Taxonomy" id="1702221"/>
    <lineage>
        <taxon>Bacteria</taxon>
        <taxon>Bacillati</taxon>
        <taxon>Bacillota</taxon>
        <taxon>Erysipelotrichia</taxon>
        <taxon>Erysipelotrichales</taxon>
        <taxon>Erysipelotrichaceae</taxon>
        <taxon>Faecalibaculum</taxon>
    </lineage>
</organism>
<dbReference type="Pfam" id="PF13411">
    <property type="entry name" value="MerR_1"/>
    <property type="match status" value="1"/>
</dbReference>
<dbReference type="SUPFAM" id="SSF53335">
    <property type="entry name" value="S-adenosyl-L-methionine-dependent methyltransferases"/>
    <property type="match status" value="1"/>
</dbReference>
<gene>
    <name evidence="6" type="ORF">AALO17_20500</name>
</gene>
<keyword evidence="1" id="KW-0678">Repressor</keyword>
<dbReference type="PROSITE" id="PS50937">
    <property type="entry name" value="HTH_MERR_2"/>
    <property type="match status" value="1"/>
</dbReference>
<dbReference type="InterPro" id="IPR000551">
    <property type="entry name" value="MerR-type_HTH_dom"/>
</dbReference>
<dbReference type="OrthoDB" id="9777497at2"/>
<dbReference type="GO" id="GO:0003677">
    <property type="term" value="F:DNA binding"/>
    <property type="evidence" value="ECO:0007669"/>
    <property type="project" value="UniProtKB-KW"/>
</dbReference>
<dbReference type="InterPro" id="IPR013216">
    <property type="entry name" value="Methyltransf_11"/>
</dbReference>
<evidence type="ECO:0000256" key="4">
    <source>
        <dbReference type="ARBA" id="ARBA00023163"/>
    </source>
</evidence>
<dbReference type="InterPro" id="IPR009061">
    <property type="entry name" value="DNA-bd_dom_put_sf"/>
</dbReference>
<keyword evidence="2" id="KW-0805">Transcription regulation</keyword>
<dbReference type="SMART" id="SM00422">
    <property type="entry name" value="HTH_MERR"/>
    <property type="match status" value="1"/>
</dbReference>
<dbReference type="CDD" id="cd01106">
    <property type="entry name" value="HTH_TipAL-Mta"/>
    <property type="match status" value="1"/>
</dbReference>